<evidence type="ECO:0000313" key="2">
    <source>
        <dbReference type="Proteomes" id="UP000195667"/>
    </source>
</evidence>
<accession>A0A1R4HAM7</accession>
<reference evidence="2" key="1">
    <citation type="submission" date="2017-02" db="EMBL/GenBank/DDBJ databases">
        <authorList>
            <person name="Daims H."/>
        </authorList>
    </citation>
    <scope>NUCLEOTIDE SEQUENCE [LARGE SCALE GENOMIC DNA]</scope>
</reference>
<dbReference type="AlphaFoldDB" id="A0A1R4HAM7"/>
<sequence length="40" mass="4567">MIFSVSSGELKFDRIKRILRSNINGDTDIDFNIVLIVMPV</sequence>
<dbReference type="EMBL" id="FUKI01000119">
    <property type="protein sequence ID" value="SJM93314.1"/>
    <property type="molecule type" value="Genomic_DNA"/>
</dbReference>
<name>A0A1R4HAM7_9GAMM</name>
<dbReference type="Proteomes" id="UP000195667">
    <property type="component" value="Unassembled WGS sequence"/>
</dbReference>
<evidence type="ECO:0000313" key="1">
    <source>
        <dbReference type="EMBL" id="SJM93314.1"/>
    </source>
</evidence>
<protein>
    <submittedName>
        <fullName evidence="1">Uncharacterized protein</fullName>
    </submittedName>
</protein>
<organism evidence="1 2">
    <name type="scientific">Crenothrix polyspora</name>
    <dbReference type="NCBI Taxonomy" id="360316"/>
    <lineage>
        <taxon>Bacteria</taxon>
        <taxon>Pseudomonadati</taxon>
        <taxon>Pseudomonadota</taxon>
        <taxon>Gammaproteobacteria</taxon>
        <taxon>Methylococcales</taxon>
        <taxon>Crenotrichaceae</taxon>
        <taxon>Crenothrix</taxon>
    </lineage>
</organism>
<proteinExistence type="predicted"/>
<keyword evidence="2" id="KW-1185">Reference proteome</keyword>
<gene>
    <name evidence="1" type="ORF">CRENPOLYSF1_430028</name>
</gene>